<gene>
    <name evidence="2" type="ORF">LXD69_05995</name>
</gene>
<proteinExistence type="predicted"/>
<keyword evidence="1" id="KW-0732">Signal</keyword>
<feature type="chain" id="PRO_5046564750" evidence="1">
    <location>
        <begin position="19"/>
        <end position="1552"/>
    </location>
</feature>
<evidence type="ECO:0000313" key="3">
    <source>
        <dbReference type="Proteomes" id="UP000830454"/>
    </source>
</evidence>
<dbReference type="Proteomes" id="UP000830454">
    <property type="component" value="Chromosome"/>
</dbReference>
<accession>A0ABY4HR06</accession>
<evidence type="ECO:0000256" key="1">
    <source>
        <dbReference type="SAM" id="SignalP"/>
    </source>
</evidence>
<keyword evidence="3" id="KW-1185">Reference proteome</keyword>
<reference evidence="2" key="2">
    <citation type="submission" date="2022-04" db="EMBL/GenBank/DDBJ databases">
        <title>Complete Genome Sequence of Flavobacterium sediminilitoris YSM-43, Isolated from a Tidal Sediment.</title>
        <authorList>
            <person name="Lee P.A."/>
        </authorList>
    </citation>
    <scope>NUCLEOTIDE SEQUENCE</scope>
    <source>
        <strain evidence="2">YSM-43</strain>
    </source>
</reference>
<dbReference type="EMBL" id="CP090145">
    <property type="protein sequence ID" value="UOX35061.1"/>
    <property type="molecule type" value="Genomic_DNA"/>
</dbReference>
<feature type="signal peptide" evidence="1">
    <location>
        <begin position="1"/>
        <end position="18"/>
    </location>
</feature>
<dbReference type="RefSeq" id="WP_246918234.1">
    <property type="nucleotide sequence ID" value="NZ_CP090145.1"/>
</dbReference>
<name>A0ABY4HR06_9FLAO</name>
<organism evidence="2 3">
    <name type="scientific">Flavobacterium sediminilitoris</name>
    <dbReference type="NCBI Taxonomy" id="2024526"/>
    <lineage>
        <taxon>Bacteria</taxon>
        <taxon>Pseudomonadati</taxon>
        <taxon>Bacteroidota</taxon>
        <taxon>Flavobacteriia</taxon>
        <taxon>Flavobacteriales</taxon>
        <taxon>Flavobacteriaceae</taxon>
        <taxon>Flavobacterium</taxon>
    </lineage>
</organism>
<sequence length="1552" mass="174817">MIPRFLSFLLLYTSCLHAIENIPLSDTLSHKKIEVSKFSKLDAKIAFKKVFKKNENLKLSPVSSSTFVGDSLKAFADELFTNKNLKFVEKLTGFEEIQLPIGLSGYTKDAFKAEMAIVKAKVTPAYLELTAFARIETKYENVYLYFAADKLKLSHDGGVIGDWKLYLIGNQTLPQFGGKMLLSIIGGDFNKESGEINSKSFVEFDCDGFKFFTFDMDIRLARSLVVPVDSNGERINHNKDLSDDGINAIDNPKYVGAKIEMSATGWSDMLIQLNLPNFEINDLEGWIFNLKEMVFDMSDTKNSSSVVFPEIYVANQLFPGGDTNAWRGFYANELSITLPKEFKNKSTKERTKFESTNLLIDNFGVSGKFAGYNILDKGNASGWQFTIDTLSVDLVTNRLTGAKLSGNIKPAALDSNLKYSGTFNKDIYRLIVKVDSADCKMFKGKMVFLENSWIKMELDNNTREFRGEAFLNGWMNLGGDVGEDPLSNNNDQVVQSEEDFYQFKGIVFQNLRLKSYEQPYIQASYFGYPSEAKFGNFPVSFENIHLVTPDATTVGIGLKIKLNLMENSGIYADTEVKILGKFKEEEFQSYKFDRVDVESITIDIEKSSFRLYGHIDIFKNDSIYGKGFKGELEINLKQIKIEGKAKAMFAKKDFRYWFADFQIINTSSNNKFGIEKIEGGLSYRMKRSDGNMMWTYETSRYLPNEEYGLGLRAGAKIKFGKTTSFKAKAFIELEYNQYGGLNRLYFLGEGAMMAGDGETEGSLSSTWASYDTIFEGDEAEEMNGYLAQGNLLEIAKTRHPVSEVAKDGKIGVFVSIEKDFLNNSFDGLFELYLKLEGLKGSGANNKFGMVHMYSSPAKSYLHVGTPLDKLGAIFKIGIYDVNVQAYFMTGDVLPTQTPPHPRVLQILGPDILNDNRDLSLLNDGKGFAFGLNFSVQLGGDYGFFYAFLEAGGGFDILHRKLNGVSCAGMEGLVGNDGWYSMGQVYAYIYGEVGIKVKLFGKTRRFSILEAGVAAMLRGEFPNPTHMEGYLGIYYKVLGGLIKGRLRFKFEVGEKCEFIGMSNPLGVPVISDVSPDNNNEVDVFKKPQVAFNYAMLTPFSIEDTSGTTKTVRISLNKFELMHEGQNIVGTLEWIDNNTKVNFVSDDILPPNTTIQARVEVGLEQKNGATWGVLTSGDGSGKEVRTFSFTTGNAPEYVPLDNIAYSYPVIESNNFYPEEHKNVYLKLKRGQDYLFDGTISNWNIKGEIKQGENLKSKNDIIYNTTENKITFPYDNISLSTTNHLQIIAYPEANAETTTHLTENVVTGDVSSSANNTTEVNEVTVTNNMAKAQNNTNTNKIILEYNFTSSKHPTFTSKMESIQKAGDILEILTADVHALHYKTTPYEIFNEAELFGNQYTDNRPLIQVEAILDDSYYTNSIYPLLYQNYPLDENILITNRNTNLLGIPPMKAIEIPLYYQVYLQNDSNSNILKERLPFKYNLPLAYKKDYIDMKYQMINKYMSAPINWGKYDQFKFLIESNFPSLPIGAYKFKIIYSLNSGEFTNTNDKVFNKNY</sequence>
<protein>
    <submittedName>
        <fullName evidence="2">Uncharacterized protein</fullName>
    </submittedName>
</protein>
<reference evidence="2" key="1">
    <citation type="submission" date="2021-12" db="EMBL/GenBank/DDBJ databases">
        <authorList>
            <person name="Cha I.-T."/>
            <person name="Lee K.-E."/>
            <person name="Park S.-J."/>
        </authorList>
    </citation>
    <scope>NUCLEOTIDE SEQUENCE</scope>
    <source>
        <strain evidence="2">YSM-43</strain>
    </source>
</reference>
<evidence type="ECO:0000313" key="2">
    <source>
        <dbReference type="EMBL" id="UOX35061.1"/>
    </source>
</evidence>